<dbReference type="Proteomes" id="UP000611215">
    <property type="component" value="Unassembled WGS sequence"/>
</dbReference>
<accession>A0ABS0EDP0</accession>
<keyword evidence="1" id="KW-0808">Transferase</keyword>
<sequence>MNDKATTYRSNGKLLLTAEYAVLDGAKALAIPTKYGQSLVIKSNDFNVINWKSYNELNEVWFECTISYEDTSTALNETANPQKKIKGQDVKERLIQILNVAKNLNPEFLKSNQGFDITTHQDFNRLWGLGTSSTLINNIAEWAHVDAYQLLEKTFGGSGYDIACAKNNYAISFQLQKHQKNPNVKPVTFQPEFKHQLYFVYLNEKQNSRDGISAYKALGNINSNSIDDINSITEAMLVCKSLIEFQNLIEAHENIISNLIQQAPIQSRLFSDFNGAIKSLGAWGGDFILVASEENPSTYFNSKGFETVLPYEDMVLI</sequence>
<protein>
    <submittedName>
        <fullName evidence="1">GHMP kinase</fullName>
    </submittedName>
</protein>
<dbReference type="Gene3D" id="3.30.230.10">
    <property type="match status" value="1"/>
</dbReference>
<evidence type="ECO:0000313" key="1">
    <source>
        <dbReference type="EMBL" id="MBF8148562.1"/>
    </source>
</evidence>
<dbReference type="GO" id="GO:0016301">
    <property type="term" value="F:kinase activity"/>
    <property type="evidence" value="ECO:0007669"/>
    <property type="project" value="UniProtKB-KW"/>
</dbReference>
<dbReference type="NCBIfam" id="NF040656">
    <property type="entry name" value="GHMP_GYDIA"/>
    <property type="match status" value="1"/>
</dbReference>
<organism evidence="1 2">
    <name type="scientific">Winogradskyella marina</name>
    <dbReference type="NCBI Taxonomy" id="2785530"/>
    <lineage>
        <taxon>Bacteria</taxon>
        <taxon>Pseudomonadati</taxon>
        <taxon>Bacteroidota</taxon>
        <taxon>Flavobacteriia</taxon>
        <taxon>Flavobacteriales</taxon>
        <taxon>Flavobacteriaceae</taxon>
        <taxon>Winogradskyella</taxon>
    </lineage>
</organism>
<keyword evidence="1" id="KW-0418">Kinase</keyword>
<keyword evidence="2" id="KW-1185">Reference proteome</keyword>
<name>A0ABS0EDP0_9FLAO</name>
<proteinExistence type="predicted"/>
<dbReference type="InterPro" id="IPR020568">
    <property type="entry name" value="Ribosomal_Su5_D2-typ_SF"/>
</dbReference>
<dbReference type="InterPro" id="IPR047765">
    <property type="entry name" value="GHMP_GYDIA-like"/>
</dbReference>
<evidence type="ECO:0000313" key="2">
    <source>
        <dbReference type="Proteomes" id="UP000611215"/>
    </source>
</evidence>
<dbReference type="EMBL" id="JADOET010000001">
    <property type="protein sequence ID" value="MBF8148562.1"/>
    <property type="molecule type" value="Genomic_DNA"/>
</dbReference>
<dbReference type="RefSeq" id="WP_195869842.1">
    <property type="nucleotide sequence ID" value="NZ_JADOET010000001.1"/>
</dbReference>
<dbReference type="SUPFAM" id="SSF54211">
    <property type="entry name" value="Ribosomal protein S5 domain 2-like"/>
    <property type="match status" value="1"/>
</dbReference>
<gene>
    <name evidence="1" type="ORF">ITJ86_01555</name>
</gene>
<comment type="caution">
    <text evidence="1">The sequence shown here is derived from an EMBL/GenBank/DDBJ whole genome shotgun (WGS) entry which is preliminary data.</text>
</comment>
<dbReference type="InterPro" id="IPR014721">
    <property type="entry name" value="Ribsml_uS5_D2-typ_fold_subgr"/>
</dbReference>
<reference evidence="1 2" key="1">
    <citation type="submission" date="2020-11" db="EMBL/GenBank/DDBJ databases">
        <title>Winogradskyella marina sp. nov., isolated from marine sediment.</title>
        <authorList>
            <person name="Bo J."/>
            <person name="Wang S."/>
            <person name="Song X."/>
            <person name="Du Z."/>
        </authorList>
    </citation>
    <scope>NUCLEOTIDE SEQUENCE [LARGE SCALE GENOMIC DNA]</scope>
    <source>
        <strain evidence="1 2">F6397</strain>
    </source>
</reference>